<evidence type="ECO:0000256" key="1">
    <source>
        <dbReference type="SAM" id="Phobius"/>
    </source>
</evidence>
<dbReference type="OrthoDB" id="1864001at2"/>
<name>A0A1M6C6Y2_9CLOT</name>
<proteinExistence type="predicted"/>
<feature type="transmembrane region" description="Helical" evidence="1">
    <location>
        <begin position="94"/>
        <end position="112"/>
    </location>
</feature>
<keyword evidence="3" id="KW-1185">Reference proteome</keyword>
<protein>
    <submittedName>
        <fullName evidence="2">Uncharacterized protein</fullName>
    </submittedName>
</protein>
<dbReference type="AlphaFoldDB" id="A0A1M6C6Y2"/>
<gene>
    <name evidence="2" type="ORF">SAMN05444401_1025</name>
</gene>
<evidence type="ECO:0000313" key="3">
    <source>
        <dbReference type="Proteomes" id="UP000184080"/>
    </source>
</evidence>
<keyword evidence="1" id="KW-0812">Transmembrane</keyword>
<feature type="transmembrane region" description="Helical" evidence="1">
    <location>
        <begin position="60"/>
        <end position="82"/>
    </location>
</feature>
<dbReference type="RefSeq" id="WP_083599741.1">
    <property type="nucleotide sequence ID" value="NZ_FQZO01000001.1"/>
</dbReference>
<dbReference type="Proteomes" id="UP000184080">
    <property type="component" value="Unassembled WGS sequence"/>
</dbReference>
<reference evidence="2 3" key="1">
    <citation type="submission" date="2016-11" db="EMBL/GenBank/DDBJ databases">
        <authorList>
            <person name="Jaros S."/>
            <person name="Januszkiewicz K."/>
            <person name="Wedrychowicz H."/>
        </authorList>
    </citation>
    <scope>NUCLEOTIDE SEQUENCE [LARGE SCALE GENOMIC DNA]</scope>
    <source>
        <strain evidence="2 3">DSM 21864</strain>
    </source>
</reference>
<keyword evidence="1" id="KW-0472">Membrane</keyword>
<accession>A0A1M6C6Y2</accession>
<sequence length="233" mass="25918">MSINSSNNYNNSRNRSGVNKEELPKWLDWRIIIITFIFFWPLGIYFIWKRIDLDKKSQLNLGRNLVIAGWVLTVLSIIYLIGALGDSTIAVGDMIFTVLLFGSSGVGLIVLGKKSKKNAEKIKKYIALVVNQEVTSIEDIATAVALPYEITKKDIQKMIDKEYFAGAYINESTKEIVLPNNRKQGDEKQDYINVNKPNAEMLVVTCKGCGANNKVTKGSVVECEFCGSPVGGN</sequence>
<keyword evidence="1" id="KW-1133">Transmembrane helix</keyword>
<dbReference type="STRING" id="1121298.SAMN05444401_1025"/>
<feature type="transmembrane region" description="Helical" evidence="1">
    <location>
        <begin position="29"/>
        <end position="48"/>
    </location>
</feature>
<dbReference type="EMBL" id="FQZO01000001">
    <property type="protein sequence ID" value="SHI56817.1"/>
    <property type="molecule type" value="Genomic_DNA"/>
</dbReference>
<organism evidence="2 3">
    <name type="scientific">Clostridium amylolyticum</name>
    <dbReference type="NCBI Taxonomy" id="1121298"/>
    <lineage>
        <taxon>Bacteria</taxon>
        <taxon>Bacillati</taxon>
        <taxon>Bacillota</taxon>
        <taxon>Clostridia</taxon>
        <taxon>Eubacteriales</taxon>
        <taxon>Clostridiaceae</taxon>
        <taxon>Clostridium</taxon>
    </lineage>
</organism>
<evidence type="ECO:0000313" key="2">
    <source>
        <dbReference type="EMBL" id="SHI56817.1"/>
    </source>
</evidence>